<keyword evidence="11" id="KW-1185">Reference proteome</keyword>
<organism evidence="10 11">
    <name type="scientific">Orchesella dallaii</name>
    <dbReference type="NCBI Taxonomy" id="48710"/>
    <lineage>
        <taxon>Eukaryota</taxon>
        <taxon>Metazoa</taxon>
        <taxon>Ecdysozoa</taxon>
        <taxon>Arthropoda</taxon>
        <taxon>Hexapoda</taxon>
        <taxon>Collembola</taxon>
        <taxon>Entomobryomorpha</taxon>
        <taxon>Entomobryoidea</taxon>
        <taxon>Orchesellidae</taxon>
        <taxon>Orchesellinae</taxon>
        <taxon>Orchesella</taxon>
    </lineage>
</organism>
<keyword evidence="4 8" id="KW-0812">Transmembrane</keyword>
<dbReference type="InterPro" id="IPR000276">
    <property type="entry name" value="GPCR_Rhodpsn"/>
</dbReference>
<keyword evidence="5 8" id="KW-1133">Transmembrane helix</keyword>
<evidence type="ECO:0000256" key="3">
    <source>
        <dbReference type="ARBA" id="ARBA00022475"/>
    </source>
</evidence>
<dbReference type="PROSITE" id="PS50262">
    <property type="entry name" value="G_PROTEIN_RECEP_F1_2"/>
    <property type="match status" value="1"/>
</dbReference>
<comment type="caution">
    <text evidence="10">The sequence shown here is derived from an EMBL/GenBank/DDBJ whole genome shotgun (WGS) entry which is preliminary data.</text>
</comment>
<name>A0ABP1RBJ5_9HEXA</name>
<evidence type="ECO:0000256" key="5">
    <source>
        <dbReference type="ARBA" id="ARBA00022989"/>
    </source>
</evidence>
<dbReference type="Gene3D" id="1.20.1070.10">
    <property type="entry name" value="Rhodopsin 7-helix transmembrane proteins"/>
    <property type="match status" value="1"/>
</dbReference>
<proteinExistence type="inferred from homology"/>
<comment type="similarity">
    <text evidence="2">Belongs to the G-protein coupled receptor 1 family.</text>
</comment>
<dbReference type="Pfam" id="PF00001">
    <property type="entry name" value="7tm_1"/>
    <property type="match status" value="1"/>
</dbReference>
<evidence type="ECO:0000256" key="7">
    <source>
        <dbReference type="ARBA" id="ARBA00023170"/>
    </source>
</evidence>
<evidence type="ECO:0000256" key="4">
    <source>
        <dbReference type="ARBA" id="ARBA00022692"/>
    </source>
</evidence>
<dbReference type="PANTHER" id="PTHR24241">
    <property type="entry name" value="NEUROPEPTIDE RECEPTOR-RELATED G-PROTEIN COUPLED RECEPTOR"/>
    <property type="match status" value="1"/>
</dbReference>
<evidence type="ECO:0000313" key="10">
    <source>
        <dbReference type="EMBL" id="CAL8121396.1"/>
    </source>
</evidence>
<evidence type="ECO:0000256" key="1">
    <source>
        <dbReference type="ARBA" id="ARBA00004651"/>
    </source>
</evidence>
<evidence type="ECO:0000256" key="8">
    <source>
        <dbReference type="SAM" id="Phobius"/>
    </source>
</evidence>
<keyword evidence="7" id="KW-0675">Receptor</keyword>
<feature type="domain" description="G-protein coupled receptors family 1 profile" evidence="9">
    <location>
        <begin position="1"/>
        <end position="193"/>
    </location>
</feature>
<comment type="subcellular location">
    <subcellularLocation>
        <location evidence="1">Cell membrane</location>
        <topology evidence="1">Multi-pass membrane protein</topology>
    </subcellularLocation>
</comment>
<evidence type="ECO:0000313" key="11">
    <source>
        <dbReference type="Proteomes" id="UP001642540"/>
    </source>
</evidence>
<dbReference type="EMBL" id="CAXLJM020000065">
    <property type="protein sequence ID" value="CAL8121396.1"/>
    <property type="molecule type" value="Genomic_DNA"/>
</dbReference>
<feature type="transmembrane region" description="Helical" evidence="8">
    <location>
        <begin position="71"/>
        <end position="96"/>
    </location>
</feature>
<feature type="transmembrane region" description="Helical" evidence="8">
    <location>
        <begin position="23"/>
        <end position="42"/>
    </location>
</feature>
<dbReference type="PANTHER" id="PTHR24241:SF76">
    <property type="entry name" value="NEUROPEPTIDE SIFAMIDE RECEPTOR"/>
    <property type="match status" value="1"/>
</dbReference>
<dbReference type="PRINTS" id="PR00237">
    <property type="entry name" value="GPCRRHODOPSN"/>
</dbReference>
<feature type="transmembrane region" description="Helical" evidence="8">
    <location>
        <begin position="130"/>
        <end position="149"/>
    </location>
</feature>
<reference evidence="10 11" key="1">
    <citation type="submission" date="2024-08" db="EMBL/GenBank/DDBJ databases">
        <authorList>
            <person name="Cucini C."/>
            <person name="Frati F."/>
        </authorList>
    </citation>
    <scope>NUCLEOTIDE SEQUENCE [LARGE SCALE GENOMIC DNA]</scope>
</reference>
<dbReference type="SUPFAM" id="SSF81321">
    <property type="entry name" value="Family A G protein-coupled receptor-like"/>
    <property type="match status" value="1"/>
</dbReference>
<evidence type="ECO:0000259" key="9">
    <source>
        <dbReference type="PROSITE" id="PS50262"/>
    </source>
</evidence>
<keyword evidence="3" id="KW-1003">Cell membrane</keyword>
<protein>
    <recommendedName>
        <fullName evidence="9">G-protein coupled receptors family 1 profile domain-containing protein</fullName>
    </recommendedName>
</protein>
<evidence type="ECO:0000256" key="2">
    <source>
        <dbReference type="ARBA" id="ARBA00010663"/>
    </source>
</evidence>
<accession>A0ABP1RBJ5</accession>
<gene>
    <name evidence="10" type="ORF">ODALV1_LOCUS19365</name>
</gene>
<dbReference type="Proteomes" id="UP001642540">
    <property type="component" value="Unassembled WGS sequence"/>
</dbReference>
<keyword evidence="6 8" id="KW-0472">Membrane</keyword>
<dbReference type="InterPro" id="IPR017452">
    <property type="entry name" value="GPCR_Rhodpsn_7TM"/>
</dbReference>
<evidence type="ECO:0000256" key="6">
    <source>
        <dbReference type="ARBA" id="ARBA00023136"/>
    </source>
</evidence>
<sequence length="259" mass="30225">MERCITIRWPFRYQITKRKAKKIMIAIWIWSCSVALPWVLYFDTYNADIEHPEMLFCVEKWPASYQKWSRYYFLVGNFMVCYVLPLSIIFLCYLTIWCRAYSNRSVVNESTQTTQSQSSMEIMHQKAKMSVTKTLLVIVLIFALSWLPLYCITLRMKFGAKPSSDFENEVISIIYPIAQWLGCSNSGINPVVYSFLNKNFRQGFYLICKCSDGSRGTSQQPPQPQVRVRQLVVPGNNMVLQKEMHKPVGRVASMLYDSY</sequence>